<evidence type="ECO:0000313" key="3">
    <source>
        <dbReference type="EMBL" id="KAL3766306.1"/>
    </source>
</evidence>
<comment type="caution">
    <text evidence="3">The sequence shown here is derived from an EMBL/GenBank/DDBJ whole genome shotgun (WGS) entry which is preliminary data.</text>
</comment>
<reference evidence="3 4" key="1">
    <citation type="submission" date="2024-10" db="EMBL/GenBank/DDBJ databases">
        <title>Updated reference genomes for cyclostephanoid diatoms.</title>
        <authorList>
            <person name="Roberts W.R."/>
            <person name="Alverson A.J."/>
        </authorList>
    </citation>
    <scope>NUCLEOTIDE SEQUENCE [LARGE SCALE GENOMIC DNA]</scope>
    <source>
        <strain evidence="3 4">AJA232-27</strain>
    </source>
</reference>
<feature type="compositionally biased region" description="Polar residues" evidence="1">
    <location>
        <begin position="72"/>
        <end position="84"/>
    </location>
</feature>
<proteinExistence type="predicted"/>
<dbReference type="Proteomes" id="UP001530293">
    <property type="component" value="Unassembled WGS sequence"/>
</dbReference>
<evidence type="ECO:0000259" key="2">
    <source>
        <dbReference type="Pfam" id="PF21473"/>
    </source>
</evidence>
<dbReference type="Pfam" id="PF21473">
    <property type="entry name" value="OB_Ssb-like"/>
    <property type="match status" value="1"/>
</dbReference>
<evidence type="ECO:0000256" key="1">
    <source>
        <dbReference type="SAM" id="MobiDB-lite"/>
    </source>
</evidence>
<dbReference type="InterPro" id="IPR048970">
    <property type="entry name" value="OB_Ssb-like"/>
</dbReference>
<dbReference type="InterPro" id="IPR012340">
    <property type="entry name" value="NA-bd_OB-fold"/>
</dbReference>
<feature type="region of interest" description="Disordered" evidence="1">
    <location>
        <begin position="475"/>
        <end position="521"/>
    </location>
</feature>
<dbReference type="PANTHER" id="PTHR31472:SF5">
    <property type="entry name" value="OS05G0244600 PROTEIN"/>
    <property type="match status" value="1"/>
</dbReference>
<organism evidence="3 4">
    <name type="scientific">Discostella pseudostelligera</name>
    <dbReference type="NCBI Taxonomy" id="259834"/>
    <lineage>
        <taxon>Eukaryota</taxon>
        <taxon>Sar</taxon>
        <taxon>Stramenopiles</taxon>
        <taxon>Ochrophyta</taxon>
        <taxon>Bacillariophyta</taxon>
        <taxon>Coscinodiscophyceae</taxon>
        <taxon>Thalassiosirophycidae</taxon>
        <taxon>Stephanodiscales</taxon>
        <taxon>Stephanodiscaceae</taxon>
        <taxon>Discostella</taxon>
    </lineage>
</organism>
<keyword evidence="4" id="KW-1185">Reference proteome</keyword>
<feature type="region of interest" description="Disordered" evidence="1">
    <location>
        <begin position="50"/>
        <end position="108"/>
    </location>
</feature>
<protein>
    <recommendedName>
        <fullName evidence="2">Single-stranded DNA binding protein Ssb-like OB fold domain-containing protein</fullName>
    </recommendedName>
</protein>
<feature type="domain" description="Single-stranded DNA binding protein Ssb-like OB fold" evidence="2">
    <location>
        <begin position="107"/>
        <end position="199"/>
    </location>
</feature>
<sequence>MSTATATMSPKATPLRRAKYVTVEELVNSQYDINRTMLVDELAKLRAPAGESAAAGGDRKEPSSPSEVGGSTKAQPTTCETPTQHQHDLHASSLRSPLHAKHHHSRLQPPRDGFNLCLLVGKFEVVVDKYRVDGSRILVAEVEVGDDSGSISLRARDDQIDLLREVSNKQGAIVLRNCTVELYQGKHLRLGVSKWGKMSVYPDGIESTPSPPSRINRELNFSLVNLNFVATAKVPNDPPVPVATVHHKQQKHIQRVDDSSQRGSPYNRGRAQGDAYQKKKKNEFQPHQHGYGSNINASNASYSPRHQQIIGGIPSPQSLHAPQIYQQYSDAGSLYSYPSQHHDSSRQMLPNTQYSSQQHFIYQQFHDLQQRHAHQMILLQQQHESQFRDLEQAAAQTSIIPDSRGESLESGTEYPVLASVGSMGSQFSPGVYQRPPTMQPYLPMPHPNSPHRQPGMNLEYHYDSLVASPMSNVFRGDDRQMQGSTSGVPTYASIISPPLSPAQSSRPPPQAPNQYPDSRQK</sequence>
<evidence type="ECO:0000313" key="4">
    <source>
        <dbReference type="Proteomes" id="UP001530293"/>
    </source>
</evidence>
<dbReference type="EMBL" id="JALLBG020000087">
    <property type="protein sequence ID" value="KAL3766306.1"/>
    <property type="molecule type" value="Genomic_DNA"/>
</dbReference>
<dbReference type="Gene3D" id="2.40.50.140">
    <property type="entry name" value="Nucleic acid-binding proteins"/>
    <property type="match status" value="1"/>
</dbReference>
<name>A0ABD3MQL9_9STRA</name>
<accession>A0ABD3MQL9</accession>
<feature type="region of interest" description="Disordered" evidence="1">
    <location>
        <begin position="246"/>
        <end position="299"/>
    </location>
</feature>
<dbReference type="AlphaFoldDB" id="A0ABD3MQL9"/>
<dbReference type="SUPFAM" id="SSF50249">
    <property type="entry name" value="Nucleic acid-binding proteins"/>
    <property type="match status" value="1"/>
</dbReference>
<gene>
    <name evidence="3" type="ORF">ACHAWU_005698</name>
</gene>
<dbReference type="PANTHER" id="PTHR31472">
    <property type="entry name" value="OS05G0244600 PROTEIN"/>
    <property type="match status" value="1"/>
</dbReference>